<dbReference type="EMBL" id="JBJJXI010000103">
    <property type="protein sequence ID" value="KAL3392596.1"/>
    <property type="molecule type" value="Genomic_DNA"/>
</dbReference>
<name>A0ABD2WHL6_9HYME</name>
<feature type="region of interest" description="Disordered" evidence="1">
    <location>
        <begin position="96"/>
        <end position="122"/>
    </location>
</feature>
<sequence>MAFKRLNMDRSRYLSLSLSRTCIMDFSSYSRGAQVQLSTTHESGAQKWGSVSSRVVVKSARKKVPILYTHYPVRHPSCVCAPSCIILPWEETHARSSLAPRSSSSSKMRAWTSWRKKCSRHQ</sequence>
<dbReference type="AlphaFoldDB" id="A0ABD2WHL6"/>
<evidence type="ECO:0000313" key="3">
    <source>
        <dbReference type="Proteomes" id="UP001627154"/>
    </source>
</evidence>
<keyword evidence="3" id="KW-1185">Reference proteome</keyword>
<reference evidence="2 3" key="1">
    <citation type="journal article" date="2024" name="bioRxiv">
        <title>A reference genome for Trichogramma kaykai: A tiny desert-dwelling parasitoid wasp with competing sex-ratio distorters.</title>
        <authorList>
            <person name="Culotta J."/>
            <person name="Lindsey A.R."/>
        </authorList>
    </citation>
    <scope>NUCLEOTIDE SEQUENCE [LARGE SCALE GENOMIC DNA]</scope>
    <source>
        <strain evidence="2 3">KSX58</strain>
    </source>
</reference>
<evidence type="ECO:0000256" key="1">
    <source>
        <dbReference type="SAM" id="MobiDB-lite"/>
    </source>
</evidence>
<gene>
    <name evidence="2" type="ORF">TKK_012910</name>
</gene>
<organism evidence="2 3">
    <name type="scientific">Trichogramma kaykai</name>
    <dbReference type="NCBI Taxonomy" id="54128"/>
    <lineage>
        <taxon>Eukaryota</taxon>
        <taxon>Metazoa</taxon>
        <taxon>Ecdysozoa</taxon>
        <taxon>Arthropoda</taxon>
        <taxon>Hexapoda</taxon>
        <taxon>Insecta</taxon>
        <taxon>Pterygota</taxon>
        <taxon>Neoptera</taxon>
        <taxon>Endopterygota</taxon>
        <taxon>Hymenoptera</taxon>
        <taxon>Apocrita</taxon>
        <taxon>Proctotrupomorpha</taxon>
        <taxon>Chalcidoidea</taxon>
        <taxon>Trichogrammatidae</taxon>
        <taxon>Trichogramma</taxon>
    </lineage>
</organism>
<accession>A0ABD2WHL6</accession>
<protein>
    <submittedName>
        <fullName evidence="2">Uncharacterized protein</fullName>
    </submittedName>
</protein>
<feature type="compositionally biased region" description="Low complexity" evidence="1">
    <location>
        <begin position="96"/>
        <end position="113"/>
    </location>
</feature>
<evidence type="ECO:0000313" key="2">
    <source>
        <dbReference type="EMBL" id="KAL3392596.1"/>
    </source>
</evidence>
<proteinExistence type="predicted"/>
<dbReference type="Proteomes" id="UP001627154">
    <property type="component" value="Unassembled WGS sequence"/>
</dbReference>
<comment type="caution">
    <text evidence="2">The sequence shown here is derived from an EMBL/GenBank/DDBJ whole genome shotgun (WGS) entry which is preliminary data.</text>
</comment>